<protein>
    <recommendedName>
        <fullName evidence="3">No apical meristem-associated C-terminal domain-containing protein</fullName>
    </recommendedName>
</protein>
<proteinExistence type="predicted"/>
<accession>A0A0E0JYN4</accession>
<dbReference type="Proteomes" id="UP000026962">
    <property type="component" value="Chromosome 2"/>
</dbReference>
<evidence type="ECO:0000313" key="2">
    <source>
        <dbReference type="Proteomes" id="UP000026962"/>
    </source>
</evidence>
<sequence length="200" mass="22210">MGRESKRICAPTLVEVPSPPATQPDMPLLPLQPTIPSSFASTYGPGAWIPALTPQSMVPSSAPCWLTKLQQPSVVGSSTQGSWLFSARIGASAYVVPTTENVEHPNHALDARLQVYAWTLLSANEGHKEMLETQRRVSSENLEARKLKKERKESNTLNTYRSLMMQDTTGMPEDVRSEHMLALRCLREKLFDNMTKVLSC</sequence>
<reference evidence="1" key="1">
    <citation type="submission" date="2015-04" db="UniProtKB">
        <authorList>
            <consortium name="EnsemblPlants"/>
        </authorList>
    </citation>
    <scope>IDENTIFICATION</scope>
</reference>
<name>A0A0E0JYN4_ORYPU</name>
<dbReference type="Gramene" id="OPUNC02G11450.1">
    <property type="protein sequence ID" value="OPUNC02G11450.1"/>
    <property type="gene ID" value="OPUNC02G11450"/>
</dbReference>
<dbReference type="PANTHER" id="PTHR45224">
    <property type="entry name" value="OS01G0527900 PROTEIN-RELATED"/>
    <property type="match status" value="1"/>
</dbReference>
<evidence type="ECO:0008006" key="3">
    <source>
        <dbReference type="Google" id="ProtNLM"/>
    </source>
</evidence>
<dbReference type="AlphaFoldDB" id="A0A0E0JYN4"/>
<organism evidence="1">
    <name type="scientific">Oryza punctata</name>
    <name type="common">Red rice</name>
    <dbReference type="NCBI Taxonomy" id="4537"/>
    <lineage>
        <taxon>Eukaryota</taxon>
        <taxon>Viridiplantae</taxon>
        <taxon>Streptophyta</taxon>
        <taxon>Embryophyta</taxon>
        <taxon>Tracheophyta</taxon>
        <taxon>Spermatophyta</taxon>
        <taxon>Magnoliopsida</taxon>
        <taxon>Liliopsida</taxon>
        <taxon>Poales</taxon>
        <taxon>Poaceae</taxon>
        <taxon>BOP clade</taxon>
        <taxon>Oryzoideae</taxon>
        <taxon>Oryzeae</taxon>
        <taxon>Oryzinae</taxon>
        <taxon>Oryza</taxon>
    </lineage>
</organism>
<dbReference type="EnsemblPlants" id="OPUNC02G11450.1">
    <property type="protein sequence ID" value="OPUNC02G11450.1"/>
    <property type="gene ID" value="OPUNC02G11450"/>
</dbReference>
<dbReference type="PANTHER" id="PTHR45224:SF16">
    <property type="entry name" value="OS01G0527900 PROTEIN"/>
    <property type="match status" value="1"/>
</dbReference>
<keyword evidence="2" id="KW-1185">Reference proteome</keyword>
<reference evidence="1" key="2">
    <citation type="submission" date="2018-05" db="EMBL/GenBank/DDBJ databases">
        <title>OpunRS2 (Oryza punctata Reference Sequence Version 2).</title>
        <authorList>
            <person name="Zhang J."/>
            <person name="Kudrna D."/>
            <person name="Lee S."/>
            <person name="Talag J."/>
            <person name="Welchert J."/>
            <person name="Wing R.A."/>
        </authorList>
    </citation>
    <scope>NUCLEOTIDE SEQUENCE [LARGE SCALE GENOMIC DNA]</scope>
</reference>
<evidence type="ECO:0000313" key="1">
    <source>
        <dbReference type="EnsemblPlants" id="OPUNC02G11450.1"/>
    </source>
</evidence>
<dbReference type="HOGENOM" id="CLU_1368144_0_0_1"/>
<dbReference type="OMA" id="WLFSARI"/>